<dbReference type="AlphaFoldDB" id="A0A518E2B3"/>
<dbReference type="EMBL" id="CP036433">
    <property type="protein sequence ID" value="QDU98236.1"/>
    <property type="molecule type" value="Genomic_DNA"/>
</dbReference>
<feature type="domain" description="Ubiquitin-like" evidence="1">
    <location>
        <begin position="2"/>
        <end position="89"/>
    </location>
</feature>
<gene>
    <name evidence="2" type="ORF">Pla8534_60970</name>
</gene>
<dbReference type="RefSeq" id="WP_145057326.1">
    <property type="nucleotide sequence ID" value="NZ_CP036433.1"/>
</dbReference>
<dbReference type="Proteomes" id="UP000317648">
    <property type="component" value="Chromosome"/>
</dbReference>
<protein>
    <recommendedName>
        <fullName evidence="1">Ubiquitin-like domain-containing protein</fullName>
    </recommendedName>
</protein>
<dbReference type="InterPro" id="IPR029071">
    <property type="entry name" value="Ubiquitin-like_domsf"/>
</dbReference>
<dbReference type="InterPro" id="IPR024962">
    <property type="entry name" value="YukD-like"/>
</dbReference>
<proteinExistence type="predicted"/>
<evidence type="ECO:0000259" key="1">
    <source>
        <dbReference type="PROSITE" id="PS50053"/>
    </source>
</evidence>
<evidence type="ECO:0000313" key="2">
    <source>
        <dbReference type="EMBL" id="QDU98236.1"/>
    </source>
</evidence>
<name>A0A518E2B3_9BACT</name>
<organism evidence="2 3">
    <name type="scientific">Lignipirellula cremea</name>
    <dbReference type="NCBI Taxonomy" id="2528010"/>
    <lineage>
        <taxon>Bacteria</taxon>
        <taxon>Pseudomonadati</taxon>
        <taxon>Planctomycetota</taxon>
        <taxon>Planctomycetia</taxon>
        <taxon>Pirellulales</taxon>
        <taxon>Pirellulaceae</taxon>
        <taxon>Lignipirellula</taxon>
    </lineage>
</organism>
<dbReference type="Pfam" id="PF08817">
    <property type="entry name" value="YukD"/>
    <property type="match status" value="1"/>
</dbReference>
<evidence type="ECO:0000313" key="3">
    <source>
        <dbReference type="Proteomes" id="UP000317648"/>
    </source>
</evidence>
<dbReference type="SUPFAM" id="SSF54236">
    <property type="entry name" value="Ubiquitin-like"/>
    <property type="match status" value="1"/>
</dbReference>
<reference evidence="2 3" key="1">
    <citation type="submission" date="2019-02" db="EMBL/GenBank/DDBJ databases">
        <title>Deep-cultivation of Planctomycetes and their phenomic and genomic characterization uncovers novel biology.</title>
        <authorList>
            <person name="Wiegand S."/>
            <person name="Jogler M."/>
            <person name="Boedeker C."/>
            <person name="Pinto D."/>
            <person name="Vollmers J."/>
            <person name="Rivas-Marin E."/>
            <person name="Kohn T."/>
            <person name="Peeters S.H."/>
            <person name="Heuer A."/>
            <person name="Rast P."/>
            <person name="Oberbeckmann S."/>
            <person name="Bunk B."/>
            <person name="Jeske O."/>
            <person name="Meyerdierks A."/>
            <person name="Storesund J.E."/>
            <person name="Kallscheuer N."/>
            <person name="Luecker S."/>
            <person name="Lage O.M."/>
            <person name="Pohl T."/>
            <person name="Merkel B.J."/>
            <person name="Hornburger P."/>
            <person name="Mueller R.-W."/>
            <person name="Bruemmer F."/>
            <person name="Labrenz M."/>
            <person name="Spormann A.M."/>
            <person name="Op den Camp H."/>
            <person name="Overmann J."/>
            <person name="Amann R."/>
            <person name="Jetten M.S.M."/>
            <person name="Mascher T."/>
            <person name="Medema M.H."/>
            <person name="Devos D.P."/>
            <person name="Kaster A.-K."/>
            <person name="Ovreas L."/>
            <person name="Rohde M."/>
            <person name="Galperin M.Y."/>
            <person name="Jogler C."/>
        </authorList>
    </citation>
    <scope>NUCLEOTIDE SEQUENCE [LARGE SCALE GENOMIC DNA]</scope>
    <source>
        <strain evidence="2 3">Pla85_3_4</strain>
    </source>
</reference>
<sequence>MAMITVQVWDATGNKRQEVELPDDAPVNRILAVLLEKMHLPQVAPDGQPLSYKFHHKRSGKQLLDHQCLADVGVQNADVLRLQPEITAG</sequence>
<dbReference type="InterPro" id="IPR000626">
    <property type="entry name" value="Ubiquitin-like_dom"/>
</dbReference>
<keyword evidence="3" id="KW-1185">Reference proteome</keyword>
<accession>A0A518E2B3</accession>
<dbReference type="KEGG" id="lcre:Pla8534_60970"/>
<dbReference type="PROSITE" id="PS50053">
    <property type="entry name" value="UBIQUITIN_2"/>
    <property type="match status" value="1"/>
</dbReference>
<dbReference type="OrthoDB" id="5244162at2"/>
<dbReference type="Gene3D" id="3.10.20.90">
    <property type="entry name" value="Phosphatidylinositol 3-kinase Catalytic Subunit, Chain A, domain 1"/>
    <property type="match status" value="1"/>
</dbReference>